<dbReference type="Gene3D" id="3.20.20.190">
    <property type="entry name" value="Phosphatidylinositol (PI) phosphodiesterase"/>
    <property type="match status" value="1"/>
</dbReference>
<sequence length="440" mass="49448">MKRSSRWNSAAVPPSSFSSPLSQHRLCPLPASHTTRLTSLTPLVDCHLLHFTLAPVSGAIAARATTRYLARARAHYRTPSSTTRLVRPTTMATATVRAPVKPPLIKKGSYEGQLPSCWGHRGASAAFPENTLASFEAAIRDGAEGIESGKSRLGDSGSERWLSAPGPALISPNTLGFVATDVHITEDSEIVMFHDPHLDRTTNGTGRIQTQKYYGVLDKLVTNKSPQQKIPTFRETIELLMRPDNRSVFLNIDVKVDNDPERLFKLMHEIIAQYPDYETVLGPRLVLGLWHPKYVEPAVRLLPYMKRAHIGLSPGLARKYFWEACSSFSMNFSCLVGGDGEAFRRECKAAGKDLYVWTVNERREMIEATKWGVKAILTDRTAEFLKLREQIEDDWPSVSRETSWKFAYTSFWYSSLANFFISRYELYVLTATAGEFKLVR</sequence>
<keyword evidence="4" id="KW-1185">Reference proteome</keyword>
<dbReference type="STRING" id="796604.A0A2X0M8E2"/>
<dbReference type="GO" id="GO:0006629">
    <property type="term" value="P:lipid metabolic process"/>
    <property type="evidence" value="ECO:0007669"/>
    <property type="project" value="InterPro"/>
</dbReference>
<dbReference type="PANTHER" id="PTHR43805">
    <property type="entry name" value="GLYCEROPHOSPHORYL DIESTER PHOSPHODIESTERASE"/>
    <property type="match status" value="1"/>
</dbReference>
<gene>
    <name evidence="3" type="primary">BQ5605_C004g02623</name>
    <name evidence="3" type="ORF">BQ5605_C004G02623</name>
</gene>
<dbReference type="PANTHER" id="PTHR43805:SF1">
    <property type="entry name" value="GP-PDE DOMAIN-CONTAINING PROTEIN"/>
    <property type="match status" value="1"/>
</dbReference>
<dbReference type="InterPro" id="IPR017946">
    <property type="entry name" value="PLC-like_Pdiesterase_TIM-brl"/>
</dbReference>
<reference evidence="3 4" key="1">
    <citation type="submission" date="2016-11" db="EMBL/GenBank/DDBJ databases">
        <authorList>
            <person name="Jaros S."/>
            <person name="Januszkiewicz K."/>
            <person name="Wedrychowicz H."/>
        </authorList>
    </citation>
    <scope>NUCLEOTIDE SEQUENCE [LARGE SCALE GENOMIC DNA]</scope>
</reference>
<feature type="compositionally biased region" description="Low complexity" evidence="1">
    <location>
        <begin position="13"/>
        <end position="22"/>
    </location>
</feature>
<dbReference type="SUPFAM" id="SSF51695">
    <property type="entry name" value="PLC-like phosphodiesterases"/>
    <property type="match status" value="2"/>
</dbReference>
<dbReference type="EMBL" id="FQNC01000046">
    <property type="protein sequence ID" value="SGY66094.1"/>
    <property type="molecule type" value="Genomic_DNA"/>
</dbReference>
<dbReference type="GO" id="GO:0008081">
    <property type="term" value="F:phosphoric diester hydrolase activity"/>
    <property type="evidence" value="ECO:0007669"/>
    <property type="project" value="InterPro"/>
</dbReference>
<dbReference type="CDD" id="cd08570">
    <property type="entry name" value="GDPD_YPL206cp_fungi"/>
    <property type="match status" value="1"/>
</dbReference>
<evidence type="ECO:0000259" key="2">
    <source>
        <dbReference type="PROSITE" id="PS51704"/>
    </source>
</evidence>
<feature type="domain" description="GP-PDE" evidence="2">
    <location>
        <begin position="115"/>
        <end position="388"/>
    </location>
</feature>
<evidence type="ECO:0000313" key="4">
    <source>
        <dbReference type="Proteomes" id="UP000249464"/>
    </source>
</evidence>
<accession>A0A2X0M8E2</accession>
<protein>
    <submittedName>
        <fullName evidence="3">BQ5605_C004g02623 protein</fullName>
    </submittedName>
</protein>
<name>A0A2X0M8E2_9BASI</name>
<evidence type="ECO:0000313" key="3">
    <source>
        <dbReference type="EMBL" id="SGY66094.1"/>
    </source>
</evidence>
<organism evidence="3 4">
    <name type="scientific">Microbotryum silenes-dioicae</name>
    <dbReference type="NCBI Taxonomy" id="796604"/>
    <lineage>
        <taxon>Eukaryota</taxon>
        <taxon>Fungi</taxon>
        <taxon>Dikarya</taxon>
        <taxon>Basidiomycota</taxon>
        <taxon>Pucciniomycotina</taxon>
        <taxon>Microbotryomycetes</taxon>
        <taxon>Microbotryales</taxon>
        <taxon>Microbotryaceae</taxon>
        <taxon>Microbotryum</taxon>
    </lineage>
</organism>
<dbReference type="PROSITE" id="PS51704">
    <property type="entry name" value="GP_PDE"/>
    <property type="match status" value="1"/>
</dbReference>
<dbReference type="InterPro" id="IPR030395">
    <property type="entry name" value="GP_PDE_dom"/>
</dbReference>
<dbReference type="Pfam" id="PF03009">
    <property type="entry name" value="GDPD"/>
    <property type="match status" value="2"/>
</dbReference>
<dbReference type="Proteomes" id="UP000249464">
    <property type="component" value="Unassembled WGS sequence"/>
</dbReference>
<evidence type="ECO:0000256" key="1">
    <source>
        <dbReference type="SAM" id="MobiDB-lite"/>
    </source>
</evidence>
<feature type="region of interest" description="Disordered" evidence="1">
    <location>
        <begin position="1"/>
        <end position="23"/>
    </location>
</feature>
<dbReference type="AlphaFoldDB" id="A0A2X0M8E2"/>
<proteinExistence type="predicted"/>